<dbReference type="EC" id="6.1.1.5" evidence="15"/>
<proteinExistence type="inferred from homology"/>
<dbReference type="InterPro" id="IPR014729">
    <property type="entry name" value="Rossmann-like_a/b/a_fold"/>
</dbReference>
<dbReference type="SUPFAM" id="SSF52374">
    <property type="entry name" value="Nucleotidylyl transferase"/>
    <property type="match status" value="1"/>
</dbReference>
<dbReference type="InterPro" id="IPR002301">
    <property type="entry name" value="Ile-tRNA-ligase"/>
</dbReference>
<comment type="catalytic activity">
    <reaction evidence="14 15">
        <text>tRNA(Ile) + L-isoleucine + ATP = L-isoleucyl-tRNA(Ile) + AMP + diphosphate</text>
        <dbReference type="Rhea" id="RHEA:11060"/>
        <dbReference type="Rhea" id="RHEA-COMP:9666"/>
        <dbReference type="Rhea" id="RHEA-COMP:9695"/>
        <dbReference type="ChEBI" id="CHEBI:30616"/>
        <dbReference type="ChEBI" id="CHEBI:33019"/>
        <dbReference type="ChEBI" id="CHEBI:58045"/>
        <dbReference type="ChEBI" id="CHEBI:78442"/>
        <dbReference type="ChEBI" id="CHEBI:78528"/>
        <dbReference type="ChEBI" id="CHEBI:456215"/>
        <dbReference type="EC" id="6.1.1.5"/>
    </reaction>
</comment>
<dbReference type="PRINTS" id="PR00984">
    <property type="entry name" value="TRNASYNTHILE"/>
</dbReference>
<dbReference type="FunFam" id="3.40.50.620:FF:000063">
    <property type="entry name" value="Isoleucine--tRNA ligase"/>
    <property type="match status" value="1"/>
</dbReference>
<dbReference type="Gene3D" id="1.10.730.10">
    <property type="entry name" value="Isoleucyl-tRNA Synthetase, Domain 1"/>
    <property type="match status" value="1"/>
</dbReference>
<dbReference type="GO" id="GO:0005524">
    <property type="term" value="F:ATP binding"/>
    <property type="evidence" value="ECO:0007669"/>
    <property type="project" value="UniProtKB-UniRule"/>
</dbReference>
<dbReference type="Pfam" id="PF00300">
    <property type="entry name" value="His_Phos_1"/>
    <property type="match status" value="1"/>
</dbReference>
<evidence type="ECO:0000256" key="3">
    <source>
        <dbReference type="ARBA" id="ARBA00007078"/>
    </source>
</evidence>
<dbReference type="PANTHER" id="PTHR42780">
    <property type="entry name" value="SOLEUCYL-TRNA SYNTHETASE"/>
    <property type="match status" value="1"/>
</dbReference>
<evidence type="ECO:0000256" key="1">
    <source>
        <dbReference type="ARBA" id="ARBA00001947"/>
    </source>
</evidence>
<gene>
    <name evidence="15" type="primary">ileS</name>
    <name evidence="19" type="ORF">COU10_03435</name>
</gene>
<evidence type="ECO:0000256" key="10">
    <source>
        <dbReference type="ARBA" id="ARBA00022840"/>
    </source>
</evidence>
<dbReference type="GO" id="GO:0008270">
    <property type="term" value="F:zinc ion binding"/>
    <property type="evidence" value="ECO:0007669"/>
    <property type="project" value="UniProtKB-UniRule"/>
</dbReference>
<keyword evidence="10 15" id="KW-0067">ATP-binding</keyword>
<evidence type="ECO:0000256" key="4">
    <source>
        <dbReference type="ARBA" id="ARBA00011245"/>
    </source>
</evidence>
<protein>
    <recommendedName>
        <fullName evidence="15">Isoleucine--tRNA ligase</fullName>
        <ecNumber evidence="15">6.1.1.5</ecNumber>
    </recommendedName>
    <alternativeName>
        <fullName evidence="15">Isoleucyl-tRNA synthetase</fullName>
        <shortName evidence="15">IleRS</shortName>
    </alternativeName>
</protein>
<dbReference type="Gene3D" id="3.40.50.1240">
    <property type="entry name" value="Phosphoglycerate mutase-like"/>
    <property type="match status" value="1"/>
</dbReference>
<dbReference type="InterPro" id="IPR013155">
    <property type="entry name" value="M/V/L/I-tRNA-synth_anticd-bd"/>
</dbReference>
<feature type="short sequence motif" description="'HIGH' region" evidence="15">
    <location>
        <begin position="49"/>
        <end position="59"/>
    </location>
</feature>
<feature type="binding site" evidence="15">
    <location>
        <position position="836"/>
    </location>
    <ligand>
        <name>ATP</name>
        <dbReference type="ChEBI" id="CHEBI:30616"/>
    </ligand>
</feature>
<dbReference type="HAMAP" id="MF_02003">
    <property type="entry name" value="Ile_tRNA_synth_type2"/>
    <property type="match status" value="1"/>
</dbReference>
<reference evidence="20" key="1">
    <citation type="submission" date="2017-09" db="EMBL/GenBank/DDBJ databases">
        <title>Depth-based differentiation of microbial function through sediment-hosted aquifers and enrichment of novel symbionts in the deep terrestrial subsurface.</title>
        <authorList>
            <person name="Probst A.J."/>
            <person name="Ladd B."/>
            <person name="Jarett J.K."/>
            <person name="Geller-Mcgrath D.E."/>
            <person name="Sieber C.M.K."/>
            <person name="Emerson J.B."/>
            <person name="Anantharaman K."/>
            <person name="Thomas B.C."/>
            <person name="Malmstrom R."/>
            <person name="Stieglmeier M."/>
            <person name="Klingl A."/>
            <person name="Woyke T."/>
            <person name="Ryan C.M."/>
            <person name="Banfield J.F."/>
        </authorList>
    </citation>
    <scope>NUCLEOTIDE SEQUENCE [LARGE SCALE GENOMIC DNA]</scope>
</reference>
<keyword evidence="8 15" id="KW-0547">Nucleotide-binding</keyword>
<comment type="subunit">
    <text evidence="4 15">Monomer.</text>
</comment>
<dbReference type="GO" id="GO:0004822">
    <property type="term" value="F:isoleucine-tRNA ligase activity"/>
    <property type="evidence" value="ECO:0007669"/>
    <property type="project" value="UniProtKB-UniRule"/>
</dbReference>
<comment type="cofactor">
    <cofactor evidence="1 15">
        <name>Zn(2+)</name>
        <dbReference type="ChEBI" id="CHEBI:29105"/>
    </cofactor>
</comment>
<evidence type="ECO:0000259" key="17">
    <source>
        <dbReference type="Pfam" id="PF00133"/>
    </source>
</evidence>
<dbReference type="SMART" id="SM00855">
    <property type="entry name" value="PGAM"/>
    <property type="match status" value="1"/>
</dbReference>
<evidence type="ECO:0000256" key="16">
    <source>
        <dbReference type="PIRSR" id="PIRSR613078-2"/>
    </source>
</evidence>
<evidence type="ECO:0000256" key="5">
    <source>
        <dbReference type="ARBA" id="ARBA00022490"/>
    </source>
</evidence>
<dbReference type="Gene3D" id="3.40.50.620">
    <property type="entry name" value="HUPs"/>
    <property type="match status" value="2"/>
</dbReference>
<dbReference type="InterPro" id="IPR009008">
    <property type="entry name" value="Val/Leu/Ile-tRNA-synth_edit"/>
</dbReference>
<feature type="binding site" evidence="16">
    <location>
        <position position="586"/>
    </location>
    <ligand>
        <name>substrate</name>
    </ligand>
</feature>
<feature type="domain" description="Methionyl/Valyl/Leucyl/Isoleucyl-tRNA synthetase anticodon-binding" evidence="18">
    <location>
        <begin position="915"/>
        <end position="1066"/>
    </location>
</feature>
<keyword evidence="5 15" id="KW-0963">Cytoplasm</keyword>
<keyword evidence="9 15" id="KW-0862">Zinc</keyword>
<comment type="similarity">
    <text evidence="3 15">Belongs to the class-I aminoacyl-tRNA synthetase family. IleS type 2 subfamily.</text>
</comment>
<evidence type="ECO:0000256" key="13">
    <source>
        <dbReference type="ARBA" id="ARBA00025217"/>
    </source>
</evidence>
<feature type="binding site" evidence="16">
    <location>
        <begin position="549"/>
        <end position="550"/>
    </location>
    <ligand>
        <name>substrate</name>
    </ligand>
</feature>
<accession>A0A2H0UMK7</accession>
<dbReference type="EMBL" id="PFBC01000053">
    <property type="protein sequence ID" value="PIR87652.1"/>
    <property type="molecule type" value="Genomic_DNA"/>
</dbReference>
<dbReference type="GO" id="GO:0005737">
    <property type="term" value="C:cytoplasm"/>
    <property type="evidence" value="ECO:0007669"/>
    <property type="project" value="UniProtKB-SubCell"/>
</dbReference>
<dbReference type="InterPro" id="IPR023586">
    <property type="entry name" value="Ile-tRNA-ligase_type2"/>
</dbReference>
<dbReference type="GO" id="GO:0006428">
    <property type="term" value="P:isoleucyl-tRNA aminoacylation"/>
    <property type="evidence" value="ECO:0007669"/>
    <property type="project" value="UniProtKB-UniRule"/>
</dbReference>
<organism evidence="19 20">
    <name type="scientific">Candidatus Harrisonbacteria bacterium CG10_big_fil_rev_8_21_14_0_10_45_28</name>
    <dbReference type="NCBI Taxonomy" id="1974586"/>
    <lineage>
        <taxon>Bacteria</taxon>
        <taxon>Candidatus Harrisoniibacteriota</taxon>
    </lineage>
</organism>
<dbReference type="CDD" id="cd07961">
    <property type="entry name" value="Anticodon_Ia_Ile_ABEc"/>
    <property type="match status" value="1"/>
</dbReference>
<feature type="binding site" evidence="16">
    <location>
        <begin position="531"/>
        <end position="538"/>
    </location>
    <ligand>
        <name>substrate</name>
    </ligand>
</feature>
<dbReference type="GO" id="GO:0002161">
    <property type="term" value="F:aminoacyl-tRNA deacylase activity"/>
    <property type="evidence" value="ECO:0007669"/>
    <property type="project" value="InterPro"/>
</dbReference>
<dbReference type="PANTHER" id="PTHR42780:SF1">
    <property type="entry name" value="ISOLEUCINE--TRNA LIGASE, CYTOPLASMIC"/>
    <property type="match status" value="1"/>
</dbReference>
<comment type="subcellular location">
    <subcellularLocation>
        <location evidence="2 15">Cytoplasm</location>
    </subcellularLocation>
</comment>
<keyword evidence="7 15" id="KW-0479">Metal-binding</keyword>
<dbReference type="AlphaFoldDB" id="A0A2H0UMK7"/>
<evidence type="ECO:0000313" key="20">
    <source>
        <dbReference type="Proteomes" id="UP000230903"/>
    </source>
</evidence>
<comment type="caution">
    <text evidence="19">The sequence shown here is derived from an EMBL/GenBank/DDBJ whole genome shotgun (WGS) entry which is preliminary data.</text>
</comment>
<dbReference type="Gene3D" id="3.90.740.10">
    <property type="entry name" value="Valyl/Leucyl/Isoleucyl-tRNA synthetase, editing domain"/>
    <property type="match status" value="1"/>
</dbReference>
<evidence type="ECO:0000256" key="2">
    <source>
        <dbReference type="ARBA" id="ARBA00004496"/>
    </source>
</evidence>
<dbReference type="InterPro" id="IPR002300">
    <property type="entry name" value="aa-tRNA-synth_Ia"/>
</dbReference>
<dbReference type="SUPFAM" id="SSF50677">
    <property type="entry name" value="ValRS/IleRS/LeuRS editing domain"/>
    <property type="match status" value="1"/>
</dbReference>
<evidence type="ECO:0000259" key="18">
    <source>
        <dbReference type="Pfam" id="PF08264"/>
    </source>
</evidence>
<evidence type="ECO:0000256" key="15">
    <source>
        <dbReference type="HAMAP-Rule" id="MF_02003"/>
    </source>
</evidence>
<dbReference type="InterPro" id="IPR013078">
    <property type="entry name" value="His_Pase_superF_clade-1"/>
</dbReference>
<keyword evidence="12 15" id="KW-0030">Aminoacyl-tRNA synthetase</keyword>
<evidence type="ECO:0000256" key="14">
    <source>
        <dbReference type="ARBA" id="ARBA00048359"/>
    </source>
</evidence>
<dbReference type="Pfam" id="PF00133">
    <property type="entry name" value="tRNA-synt_1"/>
    <property type="match status" value="2"/>
</dbReference>
<dbReference type="InterPro" id="IPR033709">
    <property type="entry name" value="Anticodon_Ile_ABEc"/>
</dbReference>
<dbReference type="GO" id="GO:0000049">
    <property type="term" value="F:tRNA binding"/>
    <property type="evidence" value="ECO:0007669"/>
    <property type="project" value="InterPro"/>
</dbReference>
<dbReference type="InterPro" id="IPR029033">
    <property type="entry name" value="His_PPase_superfam"/>
</dbReference>
<feature type="domain" description="Aminoacyl-tRNA synthetase class Ia" evidence="17">
    <location>
        <begin position="719"/>
        <end position="861"/>
    </location>
</feature>
<dbReference type="Pfam" id="PF08264">
    <property type="entry name" value="Anticodon_1"/>
    <property type="match status" value="1"/>
</dbReference>
<evidence type="ECO:0000256" key="11">
    <source>
        <dbReference type="ARBA" id="ARBA00022917"/>
    </source>
</evidence>
<sequence>MLKNLKQFSLPEVEEKVLKYWKDKSVFVQSLKKNRNNKKGTYVFYEGPPTANGHPGIHHVLARAFKDVMPRYKTMRGFSVPRKAGWDTHGLPVEIQAEKELGLNSKTEIEKYGVGPFNKYCKELVWRYLSEWEELTERMGFWVDLDNPYITYDSDYMETLWWIISQVDKRKLLYLGHKVVPWCTRCGTPLSSHELAQGYKEVEDTSVFVKFKLKKESGKKLFGKVNPPTRQGLATPFKKGGKDSDKVFVLSWTTTPWTLPGNVALAVGKDIKYSVVRTKDSGEIYILAKDLMGSVLKDVEVETVGEVAGKNLIELSYEPLFDVAMLKSPPAGGKSYKIYPADFVTTTDGTGVVHTAVMYGEDDYQLGLKLGLAQKHTVDEAGKFEGVVKGFGGLSVKSQKTEEMIFEHLKKNNTLLRTERYTHDYPFCWRCDNRLIYYARTSWFFAMSKLRKELLAANAKINWTPKHIKDGRFGEWLREVKDWSISRNRYWGTPIPVWLCESPKCSNKLVVGSVDDLSKNAKSTNKYFGVRHGEATSNLDKKLASGPETGHNIARLTEKGEREAERVARILKDKKIDLIFASPYTRARQTAKAIAKETGASVKFDKRLGEVDVGIMRWRDVSAWYDFGTYLDRFTKAPDKAETYNDVRRRMMSFIREIEARHQDKNIVIVSHGDPLWILNGAVRGLSDVEIIDQLYPKTGSVTSISAPLLSYDDDGKLDLHRPFIDGVALYCKKCKKNSMKRIPDVIDVWFDSGAMPFAQNHFPFEQTMNLNEKGIASAYKKIPFPADYISEAIDQTRGWFYTLLAISVLLKKPAPYKNVICLGHINDKNGIKMSKSKGNIVNPWEMMNNHGADAVRWHFYTMNDPGDFKNFDEADLAKVVRKVVLILYNSYVFWASYGKKKEVKKNFKPTNVLDRWILAKMESVNDKVTKKMEKYEVGTAGRVIEAFVDDLSRWYIRRSRDRFQEVARKGVTSEGDWESASYTLQLVLSTITKLLAPFMPFFAEALYQSVDGSLASVHLEDWPKLDVGFRNKELIGEMEKVREVAASALALRAEAGIKVRQPLASVILKDDALSGREELLAVLMDEVNVRKVFFDKRQEREVELDLNISKDLAEEGVVRELARMIQSLRASANYNMVDEIVLMVSAPDALGNLIQRHGVVLKKMVNAKELMMKKGVKFDAEKETKLNDWKLWLGVKKI</sequence>
<feature type="short sequence motif" description="'KMSKS' region" evidence="15">
    <location>
        <begin position="833"/>
        <end position="837"/>
    </location>
</feature>
<evidence type="ECO:0000313" key="19">
    <source>
        <dbReference type="EMBL" id="PIR87652.1"/>
    </source>
</evidence>
<dbReference type="Pfam" id="PF19302">
    <property type="entry name" value="DUF5915"/>
    <property type="match status" value="1"/>
</dbReference>
<dbReference type="InterPro" id="IPR009080">
    <property type="entry name" value="tRNAsynth_Ia_anticodon-bd"/>
</dbReference>
<evidence type="ECO:0000256" key="6">
    <source>
        <dbReference type="ARBA" id="ARBA00022598"/>
    </source>
</evidence>
<comment type="function">
    <text evidence="13 15">Catalyzes the attachment of isoleucine to tRNA(Ile). As IleRS can inadvertently accommodate and process structurally similar amino acids such as valine, to avoid such errors it has two additional distinct tRNA(Ile)-dependent editing activities. One activity is designated as 'pretransfer' editing and involves the hydrolysis of activated Val-AMP. The other activity is designated 'posttransfer' editing and involves deacylation of mischarged Val-tRNA(Ile).</text>
</comment>
<comment type="domain">
    <text evidence="15">IleRS has two distinct active sites: one for aminoacylation and one for editing. The misactivated valine is translocated from the active site to the editing site, which sterically excludes the correctly activated isoleucine. The single editing site contains two valyl binding pockets, one specific for each substrate (Val-AMP or Val-tRNA(Ile)).</text>
</comment>
<keyword evidence="11 15" id="KW-0648">Protein biosynthesis</keyword>
<evidence type="ECO:0000256" key="9">
    <source>
        <dbReference type="ARBA" id="ARBA00022833"/>
    </source>
</evidence>
<feature type="domain" description="Aminoacyl-tRNA synthetase class Ia" evidence="17">
    <location>
        <begin position="17"/>
        <end position="504"/>
    </location>
</feature>
<evidence type="ECO:0000256" key="8">
    <source>
        <dbReference type="ARBA" id="ARBA00022741"/>
    </source>
</evidence>
<dbReference type="CDD" id="cd07067">
    <property type="entry name" value="HP_PGM_like"/>
    <property type="match status" value="1"/>
</dbReference>
<dbReference type="SUPFAM" id="SSF47323">
    <property type="entry name" value="Anticodon-binding domain of a subclass of class I aminoacyl-tRNA synthetases"/>
    <property type="match status" value="1"/>
</dbReference>
<keyword evidence="6 15" id="KW-0436">Ligase</keyword>
<name>A0A2H0UMK7_9BACT</name>
<dbReference type="Proteomes" id="UP000230903">
    <property type="component" value="Unassembled WGS sequence"/>
</dbReference>
<dbReference type="SUPFAM" id="SSF53254">
    <property type="entry name" value="Phosphoglycerate mutase-like"/>
    <property type="match status" value="1"/>
</dbReference>
<evidence type="ECO:0000256" key="12">
    <source>
        <dbReference type="ARBA" id="ARBA00023146"/>
    </source>
</evidence>
<evidence type="ECO:0000256" key="7">
    <source>
        <dbReference type="ARBA" id="ARBA00022723"/>
    </source>
</evidence>